<organism evidence="1 2">
    <name type="scientific">Hydrogenovibrio thermophilus</name>
    <dbReference type="NCBI Taxonomy" id="265883"/>
    <lineage>
        <taxon>Bacteria</taxon>
        <taxon>Pseudomonadati</taxon>
        <taxon>Pseudomonadota</taxon>
        <taxon>Gammaproteobacteria</taxon>
        <taxon>Thiotrichales</taxon>
        <taxon>Piscirickettsiaceae</taxon>
        <taxon>Hydrogenovibrio</taxon>
    </lineage>
</organism>
<name>A0A451G534_9GAMM</name>
<sequence>MHAMLNRITSLFNLGSINQQNIVLPTTVKTLISTIKSNFFDGSIEGAIESLKEAKKEHSQNTGAKYHLLVLETEINFQLKQFDKVAELLAYLENHFKDFLDGKFFEMKASLLSLQANREDFNLCIEKIKNEFADTEIEDDYFEILFYLNSGNYGKAQAIFEQAYENEFFEKDQLSKKLCHLGALIYQNLYNQNRFAEHFEIAKNYFENLNNDELNFFEQFERSKFYSFREIDCYLNHINPQKTAFSNTLIYFDKIQKNLSYFERDYRDIITNHLLHCLYFNDIESFFNEYPKYQSNDLDIVNFIHFHFNTNKEELEHTVIENRLIEQNEPELLIQYLDRISQTAPSLVKDFLESNKIFLDDPKAFNIYANTLLNHKLSDLKKIYKEAEQRKGMSEIDYLTFLEIEQRKNLSLSKKQIKKIIKIQTKTTQKELISDISLNLLALNHQSKECLIIGSELKDVPFILEKVLQICLDDKELLFSDFENFISQSFPSLNHILVGNIYLKFGKLSKAYNQFSIAWQSESTQTSFKLNIASNTLYQCSLRYFLINNEQSSSRINVQQDSEFRAFLEEHYDKLTIRQIVEMSFFMIVVEKSINEGFKYINKQLLSAPISEIDDDTKHILASIYFYTIINKTNIGIDTPSNIVLKKEAQLFLSLNQYEQIDESFNIELLPREEFELEILGDEYETNSLFHQICNLFVYEMQSDYFIRLDVSKSDPIADIKPLLIQQAESQANKFDIYSSGGNISFHQLVGEYKKYFGLIPHILENPNISFNAGRCRIVDKKKIITLSSIIFLDHIGELDNILTRNDVYIQQTTIDWLSSFIRELSVTDEIMTMFSDGESIFRDIHTKSDIEKNKIRLLSLARKVHKSFQSRIIDDREEILEFSESFEMFVPLMGILEYRALSYAYNNDFQVISEDRIFQIITESTNLAPTLSSNSLALIDVKKKFEDNEIEFYESLHQKGYRDLFDQVNVRFFISRLVATEPNLQNKIKNSRILRIILKIANSYQWLGFLVEYYDKNYKFIAPMLAPPKRDFIAVNIEDLFEFLEPGNQNETTV</sequence>
<dbReference type="KEGG" id="htr:EPV75_02455"/>
<keyword evidence="2" id="KW-1185">Reference proteome</keyword>
<protein>
    <submittedName>
        <fullName evidence="1">Uncharacterized protein</fullName>
    </submittedName>
</protein>
<proteinExistence type="predicted"/>
<reference evidence="1 2" key="1">
    <citation type="journal article" date="2018" name="Environ. Microbiol.">
        <title>Genomes of ubiquitous marine and hypersaline Hydrogenovibrio, Thiomicrorhabdus and Thiomicrospira spp. encode a diversity of mechanisms to sustain chemolithoautotrophy in heterogeneous environments.</title>
        <authorList>
            <person name="Scott K.M."/>
            <person name="Williams J."/>
            <person name="Porter C.M.B."/>
            <person name="Russel S."/>
            <person name="Harmer T.L."/>
            <person name="Paul J.H."/>
            <person name="Antonen K.M."/>
            <person name="Bridges M.K."/>
            <person name="Camper G.J."/>
            <person name="Campla C.K."/>
            <person name="Casella L.G."/>
            <person name="Chase E."/>
            <person name="Conrad J.W."/>
            <person name="Cruz M.C."/>
            <person name="Dunlap D.S."/>
            <person name="Duran L."/>
            <person name="Fahsbender E.M."/>
            <person name="Goldsmith D.B."/>
            <person name="Keeley R.F."/>
            <person name="Kondoff M.R."/>
            <person name="Kussy B.I."/>
            <person name="Lane M.K."/>
            <person name="Lawler S."/>
            <person name="Leigh B.A."/>
            <person name="Lewis C."/>
            <person name="Lostal L.M."/>
            <person name="Marking D."/>
            <person name="Mancera P.A."/>
            <person name="McClenthan E.C."/>
            <person name="McIntyre E.A."/>
            <person name="Mine J.A."/>
            <person name="Modi S."/>
            <person name="Moore B.D."/>
            <person name="Morgan W.A."/>
            <person name="Nelson K.M."/>
            <person name="Nguyen K.N."/>
            <person name="Ogburn N."/>
            <person name="Parrino D.G."/>
            <person name="Pedapudi A.D."/>
            <person name="Pelham R.P."/>
            <person name="Preece A.M."/>
            <person name="Rampersad E.A."/>
            <person name="Richardson J.C."/>
            <person name="Rodgers C.M."/>
            <person name="Schaffer B.L."/>
            <person name="Sheridan N.E."/>
            <person name="Solone M.R."/>
            <person name="Staley Z.R."/>
            <person name="Tabuchi M."/>
            <person name="Waide R.J."/>
            <person name="Wanjugi P.W."/>
            <person name="Young S."/>
            <person name="Clum A."/>
            <person name="Daum C."/>
            <person name="Huntemann M."/>
            <person name="Ivanova N."/>
            <person name="Kyrpides N."/>
            <person name="Mikhailova N."/>
            <person name="Palaniappan K."/>
            <person name="Pillay M."/>
            <person name="Reddy T.B.K."/>
            <person name="Shapiro N."/>
            <person name="Stamatis D."/>
            <person name="Varghese N."/>
            <person name="Woyke T."/>
            <person name="Boden R."/>
            <person name="Freyermuth S.K."/>
            <person name="Kerfeld C.A."/>
        </authorList>
    </citation>
    <scope>NUCLEOTIDE SEQUENCE [LARGE SCALE GENOMIC DNA]</scope>
    <source>
        <strain evidence="1 2">JR-2</strain>
    </source>
</reference>
<dbReference type="RefSeq" id="WP_128384334.1">
    <property type="nucleotide sequence ID" value="NZ_CP035033.1"/>
</dbReference>
<accession>A0A451G534</accession>
<dbReference type="EMBL" id="CP035033">
    <property type="protein sequence ID" value="QAB14606.1"/>
    <property type="molecule type" value="Genomic_DNA"/>
</dbReference>
<gene>
    <name evidence="1" type="ORF">EPV75_02455</name>
</gene>
<dbReference type="AlphaFoldDB" id="A0A451G534"/>
<dbReference type="Proteomes" id="UP000285478">
    <property type="component" value="Chromosome"/>
</dbReference>
<evidence type="ECO:0000313" key="1">
    <source>
        <dbReference type="EMBL" id="QAB14606.1"/>
    </source>
</evidence>
<evidence type="ECO:0000313" key="2">
    <source>
        <dbReference type="Proteomes" id="UP000285478"/>
    </source>
</evidence>